<comment type="similarity">
    <text evidence="2">Belongs to the glycosyltransferase 32 family.</text>
</comment>
<keyword evidence="6" id="KW-0472">Membrane</keyword>
<dbReference type="GO" id="GO:0006688">
    <property type="term" value="P:glycosphingolipid biosynthetic process"/>
    <property type="evidence" value="ECO:0007669"/>
    <property type="project" value="TreeGrafter"/>
</dbReference>
<dbReference type="PANTHER" id="PTHR12042">
    <property type="entry name" value="LACTOSYLCERAMIDE 4-ALPHA-GALACTOSYLTRANSFERASE ALPHA- 1,4-GALACTOSYLTRANSFERASE"/>
    <property type="match status" value="1"/>
</dbReference>
<feature type="domain" description="Alpha 1,4-glycosyltransferase" evidence="8">
    <location>
        <begin position="220"/>
        <end position="344"/>
    </location>
</feature>
<gene>
    <name evidence="9" type="ORF">HZH66_003999</name>
</gene>
<dbReference type="Gene3D" id="3.90.550.20">
    <property type="match status" value="1"/>
</dbReference>
<protein>
    <recommendedName>
        <fullName evidence="8">Alpha 1,4-glycosyltransferase domain-containing protein</fullName>
    </recommendedName>
</protein>
<dbReference type="Pfam" id="PF04572">
    <property type="entry name" value="Gb3_synth"/>
    <property type="match status" value="1"/>
</dbReference>
<keyword evidence="4" id="KW-0808">Transferase</keyword>
<dbReference type="InterPro" id="IPR007577">
    <property type="entry name" value="GlycoTrfase_DXD_sugar-bd_CS"/>
</dbReference>
<evidence type="ECO:0000256" key="5">
    <source>
        <dbReference type="ARBA" id="ARBA00023034"/>
    </source>
</evidence>
<keyword evidence="7" id="KW-0732">Signal</keyword>
<feature type="signal peptide" evidence="7">
    <location>
        <begin position="1"/>
        <end position="20"/>
    </location>
</feature>
<dbReference type="GO" id="GO:0035248">
    <property type="term" value="F:alpha-1,4-N-acetylgalactosaminyltransferase activity"/>
    <property type="evidence" value="ECO:0007669"/>
    <property type="project" value="TreeGrafter"/>
</dbReference>
<dbReference type="Proteomes" id="UP000614350">
    <property type="component" value="Unassembled WGS sequence"/>
</dbReference>
<comment type="caution">
    <text evidence="9">The sequence shown here is derived from an EMBL/GenBank/DDBJ whole genome shotgun (WGS) entry which is preliminary data.</text>
</comment>
<evidence type="ECO:0000313" key="10">
    <source>
        <dbReference type="Proteomes" id="UP000614350"/>
    </source>
</evidence>
<comment type="subcellular location">
    <subcellularLocation>
        <location evidence="1">Golgi apparatus membrane</location>
        <topology evidence="1">Single-pass type II membrane protein</topology>
    </subcellularLocation>
</comment>
<evidence type="ECO:0000256" key="6">
    <source>
        <dbReference type="ARBA" id="ARBA00023136"/>
    </source>
</evidence>
<dbReference type="EMBL" id="JACSEA010000003">
    <property type="protein sequence ID" value="KAF7405093.1"/>
    <property type="molecule type" value="Genomic_DNA"/>
</dbReference>
<dbReference type="SUPFAM" id="SSF53448">
    <property type="entry name" value="Nucleotide-diphospho-sugar transferases"/>
    <property type="match status" value="1"/>
</dbReference>
<dbReference type="InterPro" id="IPR029044">
    <property type="entry name" value="Nucleotide-diphossugar_trans"/>
</dbReference>
<organism evidence="9 10">
    <name type="scientific">Vespula vulgaris</name>
    <name type="common">Yellow jacket</name>
    <name type="synonym">Wasp</name>
    <dbReference type="NCBI Taxonomy" id="7454"/>
    <lineage>
        <taxon>Eukaryota</taxon>
        <taxon>Metazoa</taxon>
        <taxon>Ecdysozoa</taxon>
        <taxon>Arthropoda</taxon>
        <taxon>Hexapoda</taxon>
        <taxon>Insecta</taxon>
        <taxon>Pterygota</taxon>
        <taxon>Neoptera</taxon>
        <taxon>Endopterygota</taxon>
        <taxon>Hymenoptera</taxon>
        <taxon>Apocrita</taxon>
        <taxon>Aculeata</taxon>
        <taxon>Vespoidea</taxon>
        <taxon>Vespidae</taxon>
        <taxon>Vespinae</taxon>
        <taxon>Vespula</taxon>
    </lineage>
</organism>
<dbReference type="GO" id="GO:0000139">
    <property type="term" value="C:Golgi membrane"/>
    <property type="evidence" value="ECO:0007669"/>
    <property type="project" value="UniProtKB-SubCell"/>
</dbReference>
<evidence type="ECO:0000259" key="8">
    <source>
        <dbReference type="Pfam" id="PF04572"/>
    </source>
</evidence>
<evidence type="ECO:0000256" key="2">
    <source>
        <dbReference type="ARBA" id="ARBA00009003"/>
    </source>
</evidence>
<proteinExistence type="inferred from homology"/>
<keyword evidence="3" id="KW-0328">Glycosyltransferase</keyword>
<keyword evidence="10" id="KW-1185">Reference proteome</keyword>
<dbReference type="Pfam" id="PF04488">
    <property type="entry name" value="Gly_transf_sug"/>
    <property type="match status" value="1"/>
</dbReference>
<keyword evidence="5" id="KW-0333">Golgi apparatus</keyword>
<dbReference type="PANTHER" id="PTHR12042:SF21">
    <property type="entry name" value="ALPHA1,4-GALACTOSYLTRANSFERASE 1-RELATED"/>
    <property type="match status" value="1"/>
</dbReference>
<name>A0A834NF27_VESVU</name>
<evidence type="ECO:0000256" key="4">
    <source>
        <dbReference type="ARBA" id="ARBA00022679"/>
    </source>
</evidence>
<sequence>MKKRLLFGFVCAVLLFIVMTSNDNTIVQKVTNFIVTDNNDVSCYEISNTYGFPHLESDPEKPILGKNIFFHETSCFGEKGIVLNPRQACAVESAALMNPESTIYLLFLSPSSISLETKEMIKQLSSYPNVKIRRIFPEAYMKDTPLEDWYKSGTLMKSKWKRSHMSDILRYLTLWKYGGIYLDLDVVVTTSLENLTNFAGAEDWDDVAAGVLGFSSNILGRRMADACLRDLKKNFRGNDWGNNGPGVITRILQKICSTKYTRDMSVSRCHGFKVFPPSAFYPIHYKKWKKYFEKEKSNSTMEILKQARAIHVWNNLSKSTKIHVNSNVPYIVIARKYCPKVFSNCNDTF</sequence>
<feature type="chain" id="PRO_5032811104" description="Alpha 1,4-glycosyltransferase domain-containing protein" evidence="7">
    <location>
        <begin position="21"/>
        <end position="349"/>
    </location>
</feature>
<accession>A0A834NF27</accession>
<evidence type="ECO:0000256" key="1">
    <source>
        <dbReference type="ARBA" id="ARBA00004323"/>
    </source>
</evidence>
<evidence type="ECO:0000256" key="3">
    <source>
        <dbReference type="ARBA" id="ARBA00022676"/>
    </source>
</evidence>
<dbReference type="AlphaFoldDB" id="A0A834NF27"/>
<reference evidence="9" key="1">
    <citation type="journal article" date="2020" name="G3 (Bethesda)">
        <title>High-Quality Assemblies for Three Invasive Social Wasps from the &lt;i&gt;Vespula&lt;/i&gt; Genus.</title>
        <authorList>
            <person name="Harrop T.W.R."/>
            <person name="Guhlin J."/>
            <person name="McLaughlin G.M."/>
            <person name="Permina E."/>
            <person name="Stockwell P."/>
            <person name="Gilligan J."/>
            <person name="Le Lec M.F."/>
            <person name="Gruber M.A.M."/>
            <person name="Quinn O."/>
            <person name="Lovegrove M."/>
            <person name="Duncan E.J."/>
            <person name="Remnant E.J."/>
            <person name="Van Eeckhoven J."/>
            <person name="Graham B."/>
            <person name="Knapp R.A."/>
            <person name="Langford K.W."/>
            <person name="Kronenberg Z."/>
            <person name="Press M.O."/>
            <person name="Eacker S.M."/>
            <person name="Wilson-Rankin E.E."/>
            <person name="Purcell J."/>
            <person name="Lester P.J."/>
            <person name="Dearden P.K."/>
        </authorList>
    </citation>
    <scope>NUCLEOTIDE SEQUENCE</scope>
    <source>
        <strain evidence="9">Marl-1</strain>
    </source>
</reference>
<evidence type="ECO:0000313" key="9">
    <source>
        <dbReference type="EMBL" id="KAF7405093.1"/>
    </source>
</evidence>
<dbReference type="InterPro" id="IPR051981">
    <property type="entry name" value="Glycosyltransf_32"/>
</dbReference>
<evidence type="ECO:0000256" key="7">
    <source>
        <dbReference type="SAM" id="SignalP"/>
    </source>
</evidence>
<dbReference type="InterPro" id="IPR007652">
    <property type="entry name" value="A1-4-GlycosylTfrase_dom"/>
</dbReference>